<feature type="non-terminal residue" evidence="2">
    <location>
        <position position="1"/>
    </location>
</feature>
<proteinExistence type="predicted"/>
<dbReference type="Proteomes" id="UP000235371">
    <property type="component" value="Unassembled WGS sequence"/>
</dbReference>
<evidence type="ECO:0000313" key="3">
    <source>
        <dbReference type="Proteomes" id="UP000235371"/>
    </source>
</evidence>
<dbReference type="InParanoid" id="A0A2J6SJA5"/>
<dbReference type="Pfam" id="PF20684">
    <property type="entry name" value="Fung_rhodopsin"/>
    <property type="match status" value="1"/>
</dbReference>
<dbReference type="RefSeq" id="XP_024727740.1">
    <property type="nucleotide sequence ID" value="XM_024876246.1"/>
</dbReference>
<evidence type="ECO:0000313" key="2">
    <source>
        <dbReference type="EMBL" id="PMD50836.1"/>
    </source>
</evidence>
<reference evidence="2 3" key="1">
    <citation type="submission" date="2016-04" db="EMBL/GenBank/DDBJ databases">
        <title>A degradative enzymes factory behind the ericoid mycorrhizal symbiosis.</title>
        <authorList>
            <consortium name="DOE Joint Genome Institute"/>
            <person name="Martino E."/>
            <person name="Morin E."/>
            <person name="Grelet G."/>
            <person name="Kuo A."/>
            <person name="Kohler A."/>
            <person name="Daghino S."/>
            <person name="Barry K."/>
            <person name="Choi C."/>
            <person name="Cichocki N."/>
            <person name="Clum A."/>
            <person name="Copeland A."/>
            <person name="Hainaut M."/>
            <person name="Haridas S."/>
            <person name="Labutti K."/>
            <person name="Lindquist E."/>
            <person name="Lipzen A."/>
            <person name="Khouja H.-R."/>
            <person name="Murat C."/>
            <person name="Ohm R."/>
            <person name="Olson A."/>
            <person name="Spatafora J."/>
            <person name="Veneault-Fourrey C."/>
            <person name="Henrissat B."/>
            <person name="Grigoriev I."/>
            <person name="Martin F."/>
            <person name="Perotto S."/>
        </authorList>
    </citation>
    <scope>NUCLEOTIDE SEQUENCE [LARGE SCALE GENOMIC DNA]</scope>
    <source>
        <strain evidence="2 3">E</strain>
    </source>
</reference>
<feature type="domain" description="Rhodopsin" evidence="1">
    <location>
        <begin position="2"/>
        <end position="71"/>
    </location>
</feature>
<dbReference type="GeneID" id="36584325"/>
<accession>A0A2J6SJA5</accession>
<evidence type="ECO:0000259" key="1">
    <source>
        <dbReference type="Pfam" id="PF20684"/>
    </source>
</evidence>
<dbReference type="OrthoDB" id="3648173at2759"/>
<dbReference type="EMBL" id="KZ613913">
    <property type="protein sequence ID" value="PMD50836.1"/>
    <property type="molecule type" value="Genomic_DNA"/>
</dbReference>
<name>A0A2J6SJA5_9HELO</name>
<keyword evidence="3" id="KW-1185">Reference proteome</keyword>
<gene>
    <name evidence="2" type="ORF">K444DRAFT_546674</name>
</gene>
<protein>
    <recommendedName>
        <fullName evidence="1">Rhodopsin domain-containing protein</fullName>
    </recommendedName>
</protein>
<dbReference type="InterPro" id="IPR049326">
    <property type="entry name" value="Rhodopsin_dom_fungi"/>
</dbReference>
<dbReference type="AlphaFoldDB" id="A0A2J6SJA5"/>
<organism evidence="2 3">
    <name type="scientific">Hyaloscypha bicolor E</name>
    <dbReference type="NCBI Taxonomy" id="1095630"/>
    <lineage>
        <taxon>Eukaryota</taxon>
        <taxon>Fungi</taxon>
        <taxon>Dikarya</taxon>
        <taxon>Ascomycota</taxon>
        <taxon>Pezizomycotina</taxon>
        <taxon>Leotiomycetes</taxon>
        <taxon>Helotiales</taxon>
        <taxon>Hyaloscyphaceae</taxon>
        <taxon>Hyaloscypha</taxon>
        <taxon>Hyaloscypha bicolor</taxon>
    </lineage>
</organism>
<sequence>LLYTVILLYNTSEILVKISLLLQYLRIPEAPRKNRKCYIALAFISVYELWDISSAILTCILIQAYWDTSIPYTEGASQS</sequence>